<protein>
    <submittedName>
        <fullName evidence="1">TolB family protein</fullName>
    </submittedName>
</protein>
<feature type="non-terminal residue" evidence="1">
    <location>
        <position position="1"/>
    </location>
</feature>
<comment type="caution">
    <text evidence="1">The sequence shown here is derived from an EMBL/GenBank/DDBJ whole genome shotgun (WGS) entry which is preliminary data.</text>
</comment>
<keyword evidence="2" id="KW-1185">Reference proteome</keyword>
<dbReference type="SUPFAM" id="SSF82171">
    <property type="entry name" value="DPP6 N-terminal domain-like"/>
    <property type="match status" value="1"/>
</dbReference>
<dbReference type="AlphaFoldDB" id="A0ABD5S5K9"/>
<dbReference type="Proteomes" id="UP001596328">
    <property type="component" value="Unassembled WGS sequence"/>
</dbReference>
<organism evidence="1 2">
    <name type="scientific">Halobium palmae</name>
    <dbReference type="NCBI Taxonomy" id="1776492"/>
    <lineage>
        <taxon>Archaea</taxon>
        <taxon>Methanobacteriati</taxon>
        <taxon>Methanobacteriota</taxon>
        <taxon>Stenosarchaea group</taxon>
        <taxon>Halobacteria</taxon>
        <taxon>Halobacteriales</taxon>
        <taxon>Haloferacaceae</taxon>
        <taxon>Halobium</taxon>
    </lineage>
</organism>
<dbReference type="Gene3D" id="2.120.10.30">
    <property type="entry name" value="TolB, C-terminal domain"/>
    <property type="match status" value="1"/>
</dbReference>
<proteinExistence type="predicted"/>
<feature type="non-terminal residue" evidence="1">
    <location>
        <position position="173"/>
    </location>
</feature>
<name>A0ABD5S5K9_9EURY</name>
<evidence type="ECO:0000313" key="2">
    <source>
        <dbReference type="Proteomes" id="UP001596328"/>
    </source>
</evidence>
<accession>A0ABD5S5K9</accession>
<dbReference type="InterPro" id="IPR011042">
    <property type="entry name" value="6-blade_b-propeller_TolB-like"/>
</dbReference>
<sequence>GDRFAFASNRRDVAVFDVYVQRRDAVGDAATLVHEGDGSLSVGGWSPDDGRLLVHESRSNFDHELYVLDLATEELRQVTPEDDEDVRYRSLEWSPDGESLYLVTDRDADTLYLARLDLDSGALSTVETGGERDVDDVAGDQDTGRLVYSRNVEGYTELTVASIGEDPDALDSP</sequence>
<dbReference type="EMBL" id="JBHSWU010001560">
    <property type="protein sequence ID" value="MFC6726974.1"/>
    <property type="molecule type" value="Genomic_DNA"/>
</dbReference>
<reference evidence="1 2" key="1">
    <citation type="journal article" date="2019" name="Int. J. Syst. Evol. Microbiol.">
        <title>The Global Catalogue of Microorganisms (GCM) 10K type strain sequencing project: providing services to taxonomists for standard genome sequencing and annotation.</title>
        <authorList>
            <consortium name="The Broad Institute Genomics Platform"/>
            <consortium name="The Broad Institute Genome Sequencing Center for Infectious Disease"/>
            <person name="Wu L."/>
            <person name="Ma J."/>
        </authorList>
    </citation>
    <scope>NUCLEOTIDE SEQUENCE [LARGE SCALE GENOMIC DNA]</scope>
    <source>
        <strain evidence="1 2">NBRC 111368</strain>
    </source>
</reference>
<evidence type="ECO:0000313" key="1">
    <source>
        <dbReference type="EMBL" id="MFC6726974.1"/>
    </source>
</evidence>
<gene>
    <name evidence="1" type="ORF">ACFQE1_21855</name>
</gene>